<evidence type="ECO:0000313" key="2">
    <source>
        <dbReference type="EMBL" id="ORE85021.1"/>
    </source>
</evidence>
<comment type="caution">
    <text evidence="2">The sequence shown here is derived from an EMBL/GenBank/DDBJ whole genome shotgun (WGS) entry which is preliminary data.</text>
</comment>
<evidence type="ECO:0000256" key="1">
    <source>
        <dbReference type="SAM" id="Phobius"/>
    </source>
</evidence>
<dbReference type="EMBL" id="AQQV01000006">
    <property type="protein sequence ID" value="ORE85021.1"/>
    <property type="molecule type" value="Genomic_DNA"/>
</dbReference>
<feature type="transmembrane region" description="Helical" evidence="1">
    <location>
        <begin position="29"/>
        <end position="46"/>
    </location>
</feature>
<sequence length="103" mass="11652">MNCVENAKTFAEFYPLYLAEHADRNCRRLHVVGSIAALLLLTAGILSQQWLFLIVVPVVGYACAWVGHFFFEKNRPATFKRPLYSLMGDGMMLCDIARGKIKI</sequence>
<keyword evidence="3" id="KW-1185">Reference proteome</keyword>
<dbReference type="RefSeq" id="WP_083563471.1">
    <property type="nucleotide sequence ID" value="NZ_AQQV01000006.1"/>
</dbReference>
<reference evidence="2 3" key="1">
    <citation type="submission" date="2013-04" db="EMBL/GenBank/DDBJ databases">
        <title>Oceanococcus atlanticus 22II-S10r2 Genome Sequencing.</title>
        <authorList>
            <person name="Lai Q."/>
            <person name="Li G."/>
            <person name="Shao Z."/>
        </authorList>
    </citation>
    <scope>NUCLEOTIDE SEQUENCE [LARGE SCALE GENOMIC DNA]</scope>
    <source>
        <strain evidence="2 3">22II-S10r2</strain>
    </source>
</reference>
<dbReference type="PANTHER" id="PTHR34205:SF2">
    <property type="entry name" value="DUF962 DOMAIN-CONTAINING PROTEIN"/>
    <property type="match status" value="1"/>
</dbReference>
<evidence type="ECO:0000313" key="3">
    <source>
        <dbReference type="Proteomes" id="UP000192342"/>
    </source>
</evidence>
<accession>A0A1Y1S9Y4</accession>
<evidence type="ECO:0008006" key="4">
    <source>
        <dbReference type="Google" id="ProtNLM"/>
    </source>
</evidence>
<dbReference type="STRING" id="1317117.ATO7_16095"/>
<name>A0A1Y1S9Y4_9GAMM</name>
<protein>
    <recommendedName>
        <fullName evidence="4">Transmembrane protein</fullName>
    </recommendedName>
</protein>
<dbReference type="AlphaFoldDB" id="A0A1Y1S9Y4"/>
<dbReference type="Pfam" id="PF06127">
    <property type="entry name" value="Mpo1-like"/>
    <property type="match status" value="1"/>
</dbReference>
<keyword evidence="1" id="KW-0472">Membrane</keyword>
<organism evidence="2 3">
    <name type="scientific">Oceanococcus atlanticus</name>
    <dbReference type="NCBI Taxonomy" id="1317117"/>
    <lineage>
        <taxon>Bacteria</taxon>
        <taxon>Pseudomonadati</taxon>
        <taxon>Pseudomonadota</taxon>
        <taxon>Gammaproteobacteria</taxon>
        <taxon>Chromatiales</taxon>
        <taxon>Oceanococcaceae</taxon>
        <taxon>Oceanococcus</taxon>
    </lineage>
</organism>
<feature type="transmembrane region" description="Helical" evidence="1">
    <location>
        <begin position="52"/>
        <end position="71"/>
    </location>
</feature>
<dbReference type="Proteomes" id="UP000192342">
    <property type="component" value="Unassembled WGS sequence"/>
</dbReference>
<dbReference type="PANTHER" id="PTHR34205">
    <property type="entry name" value="TRANSMEMBRANE PROTEIN"/>
    <property type="match status" value="1"/>
</dbReference>
<dbReference type="OrthoDB" id="7356072at2"/>
<proteinExistence type="predicted"/>
<gene>
    <name evidence="2" type="ORF">ATO7_16095</name>
</gene>
<keyword evidence="1" id="KW-0812">Transmembrane</keyword>
<keyword evidence="1" id="KW-1133">Transmembrane helix</keyword>
<dbReference type="InterPro" id="IPR009305">
    <property type="entry name" value="Mpo1-like"/>
</dbReference>